<accession>A0A1I8MV69</accession>
<dbReference type="AlphaFoldDB" id="A0A1I8MV69"/>
<organism evidence="3">
    <name type="scientific">Musca domestica</name>
    <name type="common">House fly</name>
    <dbReference type="NCBI Taxonomy" id="7370"/>
    <lineage>
        <taxon>Eukaryota</taxon>
        <taxon>Metazoa</taxon>
        <taxon>Ecdysozoa</taxon>
        <taxon>Arthropoda</taxon>
        <taxon>Hexapoda</taxon>
        <taxon>Insecta</taxon>
        <taxon>Pterygota</taxon>
        <taxon>Neoptera</taxon>
        <taxon>Endopterygota</taxon>
        <taxon>Diptera</taxon>
        <taxon>Brachycera</taxon>
        <taxon>Muscomorpha</taxon>
        <taxon>Muscoidea</taxon>
        <taxon>Muscidae</taxon>
        <taxon>Musca</taxon>
    </lineage>
</organism>
<feature type="transmembrane region" description="Helical" evidence="2">
    <location>
        <begin position="154"/>
        <end position="171"/>
    </location>
</feature>
<feature type="compositionally biased region" description="Basic and acidic residues" evidence="1">
    <location>
        <begin position="61"/>
        <end position="72"/>
    </location>
</feature>
<feature type="compositionally biased region" description="Polar residues" evidence="1">
    <location>
        <begin position="74"/>
        <end position="84"/>
    </location>
</feature>
<proteinExistence type="predicted"/>
<gene>
    <name evidence="3" type="primary">101896873</name>
</gene>
<dbReference type="EnsemblMetazoa" id="MDOA008773-RA">
    <property type="protein sequence ID" value="MDOA008773-PA"/>
    <property type="gene ID" value="MDOA008773"/>
</dbReference>
<dbReference type="eggNOG" id="ENOG502SC5B">
    <property type="taxonomic scope" value="Eukaryota"/>
</dbReference>
<dbReference type="KEGG" id="mde:101896873"/>
<keyword evidence="2" id="KW-0472">Membrane</keyword>
<name>A0A1I8MV69_MUSDO</name>
<reference evidence="3" key="1">
    <citation type="submission" date="2020-05" db="UniProtKB">
        <authorList>
            <consortium name="EnsemblMetazoa"/>
        </authorList>
    </citation>
    <scope>IDENTIFICATION</scope>
    <source>
        <strain evidence="3">Aabys</strain>
    </source>
</reference>
<evidence type="ECO:0000256" key="2">
    <source>
        <dbReference type="SAM" id="Phobius"/>
    </source>
</evidence>
<feature type="transmembrane region" description="Helical" evidence="2">
    <location>
        <begin position="225"/>
        <end position="250"/>
    </location>
</feature>
<dbReference type="RefSeq" id="XP_005181585.2">
    <property type="nucleotide sequence ID" value="XM_005181528.4"/>
</dbReference>
<dbReference type="VEuPathDB" id="VectorBase:MDOA008773"/>
<feature type="compositionally biased region" description="Polar residues" evidence="1">
    <location>
        <begin position="48"/>
        <end position="59"/>
    </location>
</feature>
<dbReference type="OrthoDB" id="9895378at2759"/>
<evidence type="ECO:0000256" key="1">
    <source>
        <dbReference type="SAM" id="MobiDB-lite"/>
    </source>
</evidence>
<keyword evidence="2" id="KW-1133">Transmembrane helix</keyword>
<keyword evidence="2" id="KW-0812">Transmembrane</keyword>
<protein>
    <submittedName>
        <fullName evidence="3">Uncharacterized protein</fullName>
    </submittedName>
</protein>
<feature type="region of interest" description="Disordered" evidence="1">
    <location>
        <begin position="45"/>
        <end position="88"/>
    </location>
</feature>
<sequence>MEETISNETIESNDDELLAKEKLNQRREARRRKILENAKNRLERLNGRTVSLNNDNAPPSTERRQIKIEYEHSNGPTTTATETADFSDPEVEPDILPHEMRQFIRNSGGSLPYNSFDLNTATLQDETPTNELNDLLNMFQNVPTVKERHVLVKARLHLIVSALISTIFAIFWPQTGYSIFILPGLCVITDLLFFREQKPLHPILNMIFMVFSNHLPPQAQQCLHIFTIVQSIIVDLGVFVFSFCTLFYLISLCTNNQLTGLMVIK</sequence>
<evidence type="ECO:0000313" key="3">
    <source>
        <dbReference type="EnsemblMetazoa" id="MDOA008773-PA"/>
    </source>
</evidence>
<dbReference type="VEuPathDB" id="VectorBase:MDOMA2_010789"/>